<evidence type="ECO:0000313" key="3">
    <source>
        <dbReference type="Proteomes" id="UP001202550"/>
    </source>
</evidence>
<dbReference type="RefSeq" id="WP_249055805.1">
    <property type="nucleotide sequence ID" value="NZ_JALZWP010000001.1"/>
</dbReference>
<gene>
    <name evidence="2" type="ORF">M3N55_01855</name>
</gene>
<feature type="transmembrane region" description="Helical" evidence="1">
    <location>
        <begin position="50"/>
        <end position="79"/>
    </location>
</feature>
<sequence length="146" mass="15126">MPAQTQRGALITLFAVVGCLWFGLHAIEYVAARYAPLSAIFSMPEGYGLAALLAMVPAWASGAIGATVWIGLLGSVLLLLRDRAAVIVLAVAFLAALVSLVWGVMALSDGMGTLGGVDVVQFTGAQVAVAFGCWLYARLSKQVGTL</sequence>
<protein>
    <submittedName>
        <fullName evidence="2">Uncharacterized protein</fullName>
    </submittedName>
</protein>
<comment type="caution">
    <text evidence="2">The sequence shown here is derived from an EMBL/GenBank/DDBJ whole genome shotgun (WGS) entry which is preliminary data.</text>
</comment>
<keyword evidence="1" id="KW-0472">Membrane</keyword>
<dbReference type="Proteomes" id="UP001202550">
    <property type="component" value="Unassembled WGS sequence"/>
</dbReference>
<evidence type="ECO:0000313" key="2">
    <source>
        <dbReference type="EMBL" id="MCL1627464.1"/>
    </source>
</evidence>
<proteinExistence type="predicted"/>
<name>A0ABT0LXX1_9RHOB</name>
<dbReference type="PROSITE" id="PS51257">
    <property type="entry name" value="PROKAR_LIPOPROTEIN"/>
    <property type="match status" value="1"/>
</dbReference>
<feature type="transmembrane region" description="Helical" evidence="1">
    <location>
        <begin position="119"/>
        <end position="137"/>
    </location>
</feature>
<organism evidence="2 3">
    <name type="scientific">Roseinatronobacter domitianus</name>
    <dbReference type="NCBI Taxonomy" id="2940293"/>
    <lineage>
        <taxon>Bacteria</taxon>
        <taxon>Pseudomonadati</taxon>
        <taxon>Pseudomonadota</taxon>
        <taxon>Alphaproteobacteria</taxon>
        <taxon>Rhodobacterales</taxon>
        <taxon>Paracoccaceae</taxon>
        <taxon>Roseinatronobacter</taxon>
    </lineage>
</organism>
<feature type="transmembrane region" description="Helical" evidence="1">
    <location>
        <begin position="86"/>
        <end position="107"/>
    </location>
</feature>
<keyword evidence="3" id="KW-1185">Reference proteome</keyword>
<evidence type="ECO:0000256" key="1">
    <source>
        <dbReference type="SAM" id="Phobius"/>
    </source>
</evidence>
<accession>A0ABT0LXX1</accession>
<reference evidence="2 3" key="1">
    <citation type="submission" date="2022-05" db="EMBL/GenBank/DDBJ databases">
        <title>Seasonal and diel survey of microbial diversity of the Tyrrhenian coast.</title>
        <authorList>
            <person name="Gattoni G."/>
            <person name="Corral P."/>
        </authorList>
    </citation>
    <scope>NUCLEOTIDE SEQUENCE [LARGE SCALE GENOMIC DNA]</scope>
    <source>
        <strain evidence="2 3">V10</strain>
    </source>
</reference>
<keyword evidence="1" id="KW-1133">Transmembrane helix</keyword>
<dbReference type="EMBL" id="JALZWP010000001">
    <property type="protein sequence ID" value="MCL1627464.1"/>
    <property type="molecule type" value="Genomic_DNA"/>
</dbReference>
<keyword evidence="1" id="KW-0812">Transmembrane</keyword>